<sequence>MFVRAVYATGDPALLDTAIRSVNSEGRDLLEERPGYRGAGVFADRELGKLFTVSWWETEEARRNSDAVMRERRRGLLEPFAGTLAVAEYEAAVFHEVRHPRQGGGLRVTRMEFDPRDADLVVDTFRATVVPRSESLPGLAETTLLIDRERGRAMTGSLFLDRASLGASRAAVAGLRHAVSAKAHADVVGLEEFEVVHADVRFD</sequence>
<evidence type="ECO:0000313" key="2">
    <source>
        <dbReference type="Proteomes" id="UP000053398"/>
    </source>
</evidence>
<evidence type="ECO:0008006" key="3">
    <source>
        <dbReference type="Google" id="ProtNLM"/>
    </source>
</evidence>
<protein>
    <recommendedName>
        <fullName evidence="3">ABM domain-containing protein</fullName>
    </recommendedName>
</protein>
<dbReference type="SUPFAM" id="SSF54909">
    <property type="entry name" value="Dimeric alpha+beta barrel"/>
    <property type="match status" value="1"/>
</dbReference>
<keyword evidence="2" id="KW-1185">Reference proteome</keyword>
<evidence type="ECO:0000313" key="1">
    <source>
        <dbReference type="EMBL" id="KUN31726.1"/>
    </source>
</evidence>
<dbReference type="InterPro" id="IPR011008">
    <property type="entry name" value="Dimeric_a/b-barrel"/>
</dbReference>
<reference evidence="1 2" key="1">
    <citation type="submission" date="2015-10" db="EMBL/GenBank/DDBJ databases">
        <title>Draft genome sequence of Streptomyces corchorusii DSM 40340, type strain for the species Streptomyces corchorusii.</title>
        <authorList>
            <person name="Ruckert C."/>
            <person name="Winkler A."/>
            <person name="Kalinowski J."/>
            <person name="Kampfer P."/>
            <person name="Glaeser S."/>
        </authorList>
    </citation>
    <scope>NUCLEOTIDE SEQUENCE [LARGE SCALE GENOMIC DNA]</scope>
    <source>
        <strain evidence="1 2">DSM 40340</strain>
    </source>
</reference>
<dbReference type="Proteomes" id="UP000053398">
    <property type="component" value="Unassembled WGS sequence"/>
</dbReference>
<dbReference type="AlphaFoldDB" id="A0A101QKV3"/>
<name>A0A101QKV3_STRCK</name>
<accession>A0A101QKV3</accession>
<proteinExistence type="predicted"/>
<comment type="caution">
    <text evidence="1">The sequence shown here is derived from an EMBL/GenBank/DDBJ whole genome shotgun (WGS) entry which is preliminary data.</text>
</comment>
<dbReference type="EMBL" id="LMWP01000005">
    <property type="protein sequence ID" value="KUN31726.1"/>
    <property type="molecule type" value="Genomic_DNA"/>
</dbReference>
<dbReference type="RefSeq" id="WP_014676057.1">
    <property type="nucleotide sequence ID" value="NZ_KQ948352.1"/>
</dbReference>
<organism evidence="1 2">
    <name type="scientific">Streptomyces corchorusii</name>
    <name type="common">Streptomyces chibaensis</name>
    <dbReference type="NCBI Taxonomy" id="1903"/>
    <lineage>
        <taxon>Bacteria</taxon>
        <taxon>Bacillati</taxon>
        <taxon>Actinomycetota</taxon>
        <taxon>Actinomycetes</taxon>
        <taxon>Kitasatosporales</taxon>
        <taxon>Streptomycetaceae</taxon>
        <taxon>Streptomyces</taxon>
    </lineage>
</organism>
<gene>
    <name evidence="1" type="ORF">AQJ11_05960</name>
</gene>